<gene>
    <name evidence="12" type="ORF">HOO65_010564</name>
</gene>
<dbReference type="PIRSF" id="PIRSF036852">
    <property type="entry name" value="Ribonuclease_H1_euk"/>
    <property type="match status" value="1"/>
</dbReference>
<keyword evidence="13" id="KW-1185">Reference proteome</keyword>
<dbReference type="InterPro" id="IPR037056">
    <property type="entry name" value="RNase_H1_N_sf"/>
</dbReference>
<keyword evidence="7" id="KW-0255">Endonuclease</keyword>
<accession>A0ABR4MSE1</accession>
<dbReference type="EC" id="3.1.26.4" evidence="4"/>
<evidence type="ECO:0000256" key="8">
    <source>
        <dbReference type="ARBA" id="ARBA00022801"/>
    </source>
</evidence>
<dbReference type="InterPro" id="IPR002156">
    <property type="entry name" value="RNaseH_domain"/>
</dbReference>
<dbReference type="Pfam" id="PF01693">
    <property type="entry name" value="Cauli_VI"/>
    <property type="match status" value="2"/>
</dbReference>
<dbReference type="SUPFAM" id="SSF53098">
    <property type="entry name" value="Ribonuclease H-like"/>
    <property type="match status" value="1"/>
</dbReference>
<evidence type="ECO:0000256" key="1">
    <source>
        <dbReference type="ARBA" id="ARBA00000077"/>
    </source>
</evidence>
<keyword evidence="9" id="KW-0460">Magnesium</keyword>
<dbReference type="CDD" id="cd09280">
    <property type="entry name" value="RNase_HI_eukaryote_like"/>
    <property type="match status" value="1"/>
</dbReference>
<dbReference type="Pfam" id="PF00075">
    <property type="entry name" value="RNase_H"/>
    <property type="match status" value="1"/>
</dbReference>
<dbReference type="InterPro" id="IPR017067">
    <property type="entry name" value="RNase_H1_euk"/>
</dbReference>
<proteinExistence type="inferred from homology"/>
<dbReference type="GeneID" id="98114810"/>
<evidence type="ECO:0000256" key="6">
    <source>
        <dbReference type="ARBA" id="ARBA00022723"/>
    </source>
</evidence>
<comment type="cofactor">
    <cofactor evidence="2">
        <name>Mg(2+)</name>
        <dbReference type="ChEBI" id="CHEBI:18420"/>
    </cofactor>
</comment>
<dbReference type="EMBL" id="JABSNW010000001">
    <property type="protein sequence ID" value="KAL2891206.1"/>
    <property type="molecule type" value="Genomic_DNA"/>
</dbReference>
<keyword evidence="6" id="KW-0479">Metal-binding</keyword>
<name>A0ABR4MSE1_9PEZI</name>
<comment type="caution">
    <text evidence="12">The sequence shown here is derived from an EMBL/GenBank/DDBJ whole genome shotgun (WGS) entry which is preliminary data.</text>
</comment>
<dbReference type="Proteomes" id="UP001610728">
    <property type="component" value="Unassembled WGS sequence"/>
</dbReference>
<evidence type="ECO:0000259" key="11">
    <source>
        <dbReference type="PROSITE" id="PS50879"/>
    </source>
</evidence>
<evidence type="ECO:0000256" key="9">
    <source>
        <dbReference type="ARBA" id="ARBA00022842"/>
    </source>
</evidence>
<keyword evidence="5" id="KW-0540">Nuclease</keyword>
<comment type="similarity">
    <text evidence="3">Belongs to the RNase H family.</text>
</comment>
<dbReference type="InterPro" id="IPR011320">
    <property type="entry name" value="RNase_H1_N"/>
</dbReference>
<dbReference type="RefSeq" id="XP_070862386.1">
    <property type="nucleotide sequence ID" value="XM_071005867.1"/>
</dbReference>
<evidence type="ECO:0000313" key="13">
    <source>
        <dbReference type="Proteomes" id="UP001610728"/>
    </source>
</evidence>
<dbReference type="PANTHER" id="PTHR10642:SF26">
    <property type="entry name" value="RIBONUCLEASE H1"/>
    <property type="match status" value="1"/>
</dbReference>
<reference evidence="12 13" key="1">
    <citation type="submission" date="2020-05" db="EMBL/GenBank/DDBJ databases">
        <title>Ceratocystis lukuohia genome.</title>
        <authorList>
            <person name="Harrington T.C."/>
            <person name="Kim K."/>
            <person name="Mayers C.G."/>
        </authorList>
    </citation>
    <scope>NUCLEOTIDE SEQUENCE [LARGE SCALE GENOMIC DNA]</scope>
    <source>
        <strain evidence="12 13">C4212</strain>
    </source>
</reference>
<evidence type="ECO:0000256" key="3">
    <source>
        <dbReference type="ARBA" id="ARBA00005300"/>
    </source>
</evidence>
<sequence>MITKRKRSSDTSADDTGPIKKRRNNNTQPKFYAVRKGRVPGVYSTWTDCQGQIVGYKGAVSNHMPPILLSHARTIVKSFPSLSDAQAFVEGHNPQSYPPKNETPKFYAVARGLQTGIFTDWDETSAAIKGSVKPRYKKFPTRAEAVDFIREFGSPEALKAIENEPLVDAVDPKVTIRNSTITPSDVVKPRVILKNSATAAAAQESETSGSANLLGSAEVDEAYKDFVHVYTDGSSRGNGRVGAAAGVGVFFGYNDPKNVSERLAGEPQTNQRAELTAILFALQRVPHNQKILIITDSQYSIKCATVWAAGWKRKNWMTAGGEEVKNQDLVKSIIHEISLREQAGGLTSFKWVKGHSDSPGNQAADRLAVNGSNMPKVAC</sequence>
<feature type="region of interest" description="Disordered" evidence="10">
    <location>
        <begin position="1"/>
        <end position="29"/>
    </location>
</feature>
<keyword evidence="8" id="KW-0378">Hydrolase</keyword>
<comment type="catalytic activity">
    <reaction evidence="1">
        <text>Endonucleolytic cleavage to 5'-phosphomonoester.</text>
        <dbReference type="EC" id="3.1.26.4"/>
    </reaction>
</comment>
<evidence type="ECO:0000256" key="4">
    <source>
        <dbReference type="ARBA" id="ARBA00012180"/>
    </source>
</evidence>
<evidence type="ECO:0000313" key="12">
    <source>
        <dbReference type="EMBL" id="KAL2891206.1"/>
    </source>
</evidence>
<protein>
    <recommendedName>
        <fullName evidence="4">ribonuclease H</fullName>
        <ecNumber evidence="4">3.1.26.4</ecNumber>
    </recommendedName>
</protein>
<dbReference type="SUPFAM" id="SSF55658">
    <property type="entry name" value="L9 N-domain-like"/>
    <property type="match status" value="2"/>
</dbReference>
<dbReference type="Gene3D" id="3.30.420.10">
    <property type="entry name" value="Ribonuclease H-like superfamily/Ribonuclease H"/>
    <property type="match status" value="1"/>
</dbReference>
<dbReference type="Gene3D" id="3.40.970.10">
    <property type="entry name" value="Ribonuclease H1, N-terminal domain"/>
    <property type="match status" value="2"/>
</dbReference>
<dbReference type="InterPro" id="IPR050092">
    <property type="entry name" value="RNase_H"/>
</dbReference>
<evidence type="ECO:0000256" key="10">
    <source>
        <dbReference type="SAM" id="MobiDB-lite"/>
    </source>
</evidence>
<dbReference type="InterPro" id="IPR012337">
    <property type="entry name" value="RNaseH-like_sf"/>
</dbReference>
<evidence type="ECO:0000256" key="2">
    <source>
        <dbReference type="ARBA" id="ARBA00001946"/>
    </source>
</evidence>
<dbReference type="PANTHER" id="PTHR10642">
    <property type="entry name" value="RIBONUCLEASE H1"/>
    <property type="match status" value="1"/>
</dbReference>
<evidence type="ECO:0000256" key="5">
    <source>
        <dbReference type="ARBA" id="ARBA00022722"/>
    </source>
</evidence>
<dbReference type="InterPro" id="IPR009027">
    <property type="entry name" value="Ribosomal_bL9/RNase_H1_N"/>
</dbReference>
<dbReference type="PROSITE" id="PS50879">
    <property type="entry name" value="RNASE_H_1"/>
    <property type="match status" value="1"/>
</dbReference>
<feature type="domain" description="RNase H type-1" evidence="11">
    <location>
        <begin position="223"/>
        <end position="373"/>
    </location>
</feature>
<evidence type="ECO:0000256" key="7">
    <source>
        <dbReference type="ARBA" id="ARBA00022759"/>
    </source>
</evidence>
<dbReference type="InterPro" id="IPR036397">
    <property type="entry name" value="RNaseH_sf"/>
</dbReference>
<organism evidence="12 13">
    <name type="scientific">Ceratocystis lukuohia</name>
    <dbReference type="NCBI Taxonomy" id="2019550"/>
    <lineage>
        <taxon>Eukaryota</taxon>
        <taxon>Fungi</taxon>
        <taxon>Dikarya</taxon>
        <taxon>Ascomycota</taxon>
        <taxon>Pezizomycotina</taxon>
        <taxon>Sordariomycetes</taxon>
        <taxon>Hypocreomycetidae</taxon>
        <taxon>Microascales</taxon>
        <taxon>Ceratocystidaceae</taxon>
        <taxon>Ceratocystis</taxon>
    </lineage>
</organism>